<evidence type="ECO:0000256" key="1">
    <source>
        <dbReference type="ARBA" id="ARBA00007637"/>
    </source>
</evidence>
<keyword evidence="4" id="KW-1185">Reference proteome</keyword>
<evidence type="ECO:0000313" key="3">
    <source>
        <dbReference type="EMBL" id="TGN18279.1"/>
    </source>
</evidence>
<dbReference type="Gene3D" id="3.40.50.720">
    <property type="entry name" value="NAD(P)-binding Rossmann-like Domain"/>
    <property type="match status" value="1"/>
</dbReference>
<comment type="caution">
    <text evidence="3">The sequence shown here is derived from an EMBL/GenBank/DDBJ whole genome shotgun (WGS) entry which is preliminary data.</text>
</comment>
<dbReference type="EMBL" id="RQHW01000047">
    <property type="protein sequence ID" value="TGN18279.1"/>
    <property type="molecule type" value="Genomic_DNA"/>
</dbReference>
<dbReference type="PANTHER" id="PTHR43000">
    <property type="entry name" value="DTDP-D-GLUCOSE 4,6-DEHYDRATASE-RELATED"/>
    <property type="match status" value="1"/>
</dbReference>
<reference evidence="3" key="1">
    <citation type="journal article" date="2019" name="PLoS Negl. Trop. Dis.">
        <title>Revisiting the worldwide diversity of Leptospira species in the environment.</title>
        <authorList>
            <person name="Vincent A.T."/>
            <person name="Schiettekatte O."/>
            <person name="Bourhy P."/>
            <person name="Veyrier F.J."/>
            <person name="Picardeau M."/>
        </authorList>
    </citation>
    <scope>NUCLEOTIDE SEQUENCE [LARGE SCALE GENOMIC DNA]</scope>
    <source>
        <strain evidence="3">201300427</strain>
    </source>
</reference>
<dbReference type="Proteomes" id="UP000298058">
    <property type="component" value="Unassembled WGS sequence"/>
</dbReference>
<sequence length="314" mass="35334">MVKKVLITGGSGYLAGRIFNAMSSKYDSYLVTRNSSLSRFIPDEKLILSDWNDFRSIEDILPSVDVIIHTAGMNAKNSGEQPFNAYQINLMQTAKLVDLCVKYPKKKIIYFSTAHVYGSPLEGTVDESMLTANLHPYAASHKAAEDYILFHSHQNKLNAVIVRLSNTFGAPLLPETDCWALLVNDLCKQAVLSDKLVLRSDGMTERDFISMSEVLNAMEWVINDDSLTHLLCNLGGDWAVSVWELANLIKDLAEERLNKKLTLERLAPHPDAKISKLKYSIEKIKSLGYLPHKDKVPEIYELIDYCSQNFVKSS</sequence>
<protein>
    <submittedName>
        <fullName evidence="3">SDR family oxidoreductase</fullName>
    </submittedName>
</protein>
<dbReference type="OrthoDB" id="9803892at2"/>
<proteinExistence type="inferred from homology"/>
<evidence type="ECO:0000259" key="2">
    <source>
        <dbReference type="Pfam" id="PF01370"/>
    </source>
</evidence>
<dbReference type="AlphaFoldDB" id="A0A4R9LZD4"/>
<dbReference type="InterPro" id="IPR001509">
    <property type="entry name" value="Epimerase_deHydtase"/>
</dbReference>
<evidence type="ECO:0000313" key="4">
    <source>
        <dbReference type="Proteomes" id="UP000298058"/>
    </source>
</evidence>
<accession>A0A4R9LZD4</accession>
<dbReference type="CDD" id="cd08946">
    <property type="entry name" value="SDR_e"/>
    <property type="match status" value="1"/>
</dbReference>
<comment type="similarity">
    <text evidence="1">Belongs to the NAD(P)-dependent epimerase/dehydratase family.</text>
</comment>
<dbReference type="Pfam" id="PF01370">
    <property type="entry name" value="Epimerase"/>
    <property type="match status" value="1"/>
</dbReference>
<dbReference type="InterPro" id="IPR036291">
    <property type="entry name" value="NAD(P)-bd_dom_sf"/>
</dbReference>
<gene>
    <name evidence="3" type="ORF">EHS15_12795</name>
</gene>
<name>A0A4R9LZD4_9LEPT</name>
<feature type="domain" description="NAD-dependent epimerase/dehydratase" evidence="2">
    <location>
        <begin position="5"/>
        <end position="224"/>
    </location>
</feature>
<dbReference type="SUPFAM" id="SSF51735">
    <property type="entry name" value="NAD(P)-binding Rossmann-fold domains"/>
    <property type="match status" value="1"/>
</dbReference>
<organism evidence="3 4">
    <name type="scientific">Leptospira idonii</name>
    <dbReference type="NCBI Taxonomy" id="1193500"/>
    <lineage>
        <taxon>Bacteria</taxon>
        <taxon>Pseudomonadati</taxon>
        <taxon>Spirochaetota</taxon>
        <taxon>Spirochaetia</taxon>
        <taxon>Leptospirales</taxon>
        <taxon>Leptospiraceae</taxon>
        <taxon>Leptospira</taxon>
    </lineage>
</organism>